<reference evidence="1 2" key="1">
    <citation type="submission" date="2018-10" db="EMBL/GenBank/DDBJ databases">
        <title>Genomic Encyclopedia of Type Strains, Phase IV (KMG-IV): sequencing the most valuable type-strain genomes for metagenomic binning, comparative biology and taxonomic classification.</title>
        <authorList>
            <person name="Goeker M."/>
        </authorList>
    </citation>
    <scope>NUCLEOTIDE SEQUENCE [LARGE SCALE GENOMIC DNA]</scope>
    <source>
        <strain evidence="1 2">DSM 26916</strain>
    </source>
</reference>
<evidence type="ECO:0000313" key="2">
    <source>
        <dbReference type="Proteomes" id="UP000268908"/>
    </source>
</evidence>
<proteinExistence type="predicted"/>
<dbReference type="EMBL" id="RCCI01000006">
    <property type="protein sequence ID" value="RLJ63614.1"/>
    <property type="molecule type" value="Genomic_DNA"/>
</dbReference>
<name>A0A497XAN0_9PROT</name>
<comment type="caution">
    <text evidence="1">The sequence shown here is derived from an EMBL/GenBank/DDBJ whole genome shotgun (WGS) entry which is preliminary data.</text>
</comment>
<gene>
    <name evidence="1" type="ORF">DFR35_2243</name>
</gene>
<evidence type="ECO:0000313" key="1">
    <source>
        <dbReference type="EMBL" id="RLJ63614.1"/>
    </source>
</evidence>
<dbReference type="Proteomes" id="UP000268908">
    <property type="component" value="Unassembled WGS sequence"/>
</dbReference>
<organism evidence="1 2">
    <name type="scientific">Sulfurisoma sediminicola</name>
    <dbReference type="NCBI Taxonomy" id="1381557"/>
    <lineage>
        <taxon>Bacteria</taxon>
        <taxon>Pseudomonadati</taxon>
        <taxon>Pseudomonadota</taxon>
        <taxon>Betaproteobacteria</taxon>
        <taxon>Nitrosomonadales</taxon>
        <taxon>Sterolibacteriaceae</taxon>
        <taxon>Sulfurisoma</taxon>
    </lineage>
</organism>
<sequence length="32" mass="3448">MTASSAAFLLLSGFLAMRALRAKASPLLRRAR</sequence>
<protein>
    <submittedName>
        <fullName evidence="1">Uncharacterized protein</fullName>
    </submittedName>
</protein>
<keyword evidence="2" id="KW-1185">Reference proteome</keyword>
<dbReference type="AlphaFoldDB" id="A0A497XAN0"/>
<accession>A0A497XAN0</accession>